<evidence type="ECO:0000256" key="1">
    <source>
        <dbReference type="SAM" id="MobiDB-lite"/>
    </source>
</evidence>
<organism evidence="2 3">
    <name type="scientific">Scleroderma citrinum Foug A</name>
    <dbReference type="NCBI Taxonomy" id="1036808"/>
    <lineage>
        <taxon>Eukaryota</taxon>
        <taxon>Fungi</taxon>
        <taxon>Dikarya</taxon>
        <taxon>Basidiomycota</taxon>
        <taxon>Agaricomycotina</taxon>
        <taxon>Agaricomycetes</taxon>
        <taxon>Agaricomycetidae</taxon>
        <taxon>Boletales</taxon>
        <taxon>Sclerodermatineae</taxon>
        <taxon>Sclerodermataceae</taxon>
        <taxon>Scleroderma</taxon>
    </lineage>
</organism>
<dbReference type="EMBL" id="KN822022">
    <property type="protein sequence ID" value="KIM65478.1"/>
    <property type="molecule type" value="Genomic_DNA"/>
</dbReference>
<name>A0A0C2ZVG6_9AGAM</name>
<gene>
    <name evidence="2" type="ORF">SCLCIDRAFT_1212203</name>
</gene>
<dbReference type="AlphaFoldDB" id="A0A0C2ZVG6"/>
<sequence length="94" mass="10463">MSTGHSGHDTRSSTPGSQINGPVLARVKEPPDNWRTVTRSGQLELCLPHLVFTLLVLEYYTGYSKVRMPRTTSFWLISSTTCPVLPLASTRCKQ</sequence>
<proteinExistence type="predicted"/>
<reference evidence="2 3" key="1">
    <citation type="submission" date="2014-04" db="EMBL/GenBank/DDBJ databases">
        <authorList>
            <consortium name="DOE Joint Genome Institute"/>
            <person name="Kuo A."/>
            <person name="Kohler A."/>
            <person name="Nagy L.G."/>
            <person name="Floudas D."/>
            <person name="Copeland A."/>
            <person name="Barry K.W."/>
            <person name="Cichocki N."/>
            <person name="Veneault-Fourrey C."/>
            <person name="LaButti K."/>
            <person name="Lindquist E.A."/>
            <person name="Lipzen A."/>
            <person name="Lundell T."/>
            <person name="Morin E."/>
            <person name="Murat C."/>
            <person name="Sun H."/>
            <person name="Tunlid A."/>
            <person name="Henrissat B."/>
            <person name="Grigoriev I.V."/>
            <person name="Hibbett D.S."/>
            <person name="Martin F."/>
            <person name="Nordberg H.P."/>
            <person name="Cantor M.N."/>
            <person name="Hua S.X."/>
        </authorList>
    </citation>
    <scope>NUCLEOTIDE SEQUENCE [LARGE SCALE GENOMIC DNA]</scope>
    <source>
        <strain evidence="2 3">Foug A</strain>
    </source>
</reference>
<protein>
    <submittedName>
        <fullName evidence="2">Uncharacterized protein</fullName>
    </submittedName>
</protein>
<evidence type="ECO:0000313" key="2">
    <source>
        <dbReference type="EMBL" id="KIM65478.1"/>
    </source>
</evidence>
<feature type="region of interest" description="Disordered" evidence="1">
    <location>
        <begin position="1"/>
        <end position="30"/>
    </location>
</feature>
<evidence type="ECO:0000313" key="3">
    <source>
        <dbReference type="Proteomes" id="UP000053989"/>
    </source>
</evidence>
<reference evidence="3" key="2">
    <citation type="submission" date="2015-01" db="EMBL/GenBank/DDBJ databases">
        <title>Evolutionary Origins and Diversification of the Mycorrhizal Mutualists.</title>
        <authorList>
            <consortium name="DOE Joint Genome Institute"/>
            <consortium name="Mycorrhizal Genomics Consortium"/>
            <person name="Kohler A."/>
            <person name="Kuo A."/>
            <person name="Nagy L.G."/>
            <person name="Floudas D."/>
            <person name="Copeland A."/>
            <person name="Barry K.W."/>
            <person name="Cichocki N."/>
            <person name="Veneault-Fourrey C."/>
            <person name="LaButti K."/>
            <person name="Lindquist E.A."/>
            <person name="Lipzen A."/>
            <person name="Lundell T."/>
            <person name="Morin E."/>
            <person name="Murat C."/>
            <person name="Riley R."/>
            <person name="Ohm R."/>
            <person name="Sun H."/>
            <person name="Tunlid A."/>
            <person name="Henrissat B."/>
            <person name="Grigoriev I.V."/>
            <person name="Hibbett D.S."/>
            <person name="Martin F."/>
        </authorList>
    </citation>
    <scope>NUCLEOTIDE SEQUENCE [LARGE SCALE GENOMIC DNA]</scope>
    <source>
        <strain evidence="3">Foug A</strain>
    </source>
</reference>
<keyword evidence="3" id="KW-1185">Reference proteome</keyword>
<feature type="compositionally biased region" description="Basic and acidic residues" evidence="1">
    <location>
        <begin position="1"/>
        <end position="11"/>
    </location>
</feature>
<dbReference type="Proteomes" id="UP000053989">
    <property type="component" value="Unassembled WGS sequence"/>
</dbReference>
<dbReference type="InParanoid" id="A0A0C2ZVG6"/>
<accession>A0A0C2ZVG6</accession>
<dbReference type="HOGENOM" id="CLU_2387456_0_0_1"/>